<dbReference type="FunFam" id="1.10.4160.10:FF:000001">
    <property type="entry name" value="Uracil permease, putative"/>
    <property type="match status" value="1"/>
</dbReference>
<dbReference type="PANTHER" id="PTHR30618:SF0">
    <property type="entry name" value="PURINE-URACIL PERMEASE NCS1"/>
    <property type="match status" value="1"/>
</dbReference>
<gene>
    <name evidence="7" type="ORF">F4827_004909</name>
</gene>
<evidence type="ECO:0000256" key="1">
    <source>
        <dbReference type="ARBA" id="ARBA00004141"/>
    </source>
</evidence>
<dbReference type="AlphaFoldDB" id="A0A7W9WUU9"/>
<dbReference type="EMBL" id="JACHBW010000015">
    <property type="protein sequence ID" value="MBB6105044.1"/>
    <property type="molecule type" value="Genomic_DNA"/>
</dbReference>
<keyword evidence="5 6" id="KW-0472">Membrane</keyword>
<dbReference type="InterPro" id="IPR012681">
    <property type="entry name" value="NCS1"/>
</dbReference>
<comment type="similarity">
    <text evidence="2">Belongs to the purine-cytosine permease (2.A.39) family.</text>
</comment>
<dbReference type="GO" id="GO:0005886">
    <property type="term" value="C:plasma membrane"/>
    <property type="evidence" value="ECO:0007669"/>
    <property type="project" value="TreeGrafter"/>
</dbReference>
<dbReference type="PANTHER" id="PTHR30618">
    <property type="entry name" value="NCS1 FAMILY PURINE/PYRIMIDINE TRANSPORTER"/>
    <property type="match status" value="1"/>
</dbReference>
<organism evidence="7 8">
    <name type="scientific">Paraburkholderia bannensis</name>
    <dbReference type="NCBI Taxonomy" id="765414"/>
    <lineage>
        <taxon>Bacteria</taxon>
        <taxon>Pseudomonadati</taxon>
        <taxon>Pseudomonadota</taxon>
        <taxon>Betaproteobacteria</taxon>
        <taxon>Burkholderiales</taxon>
        <taxon>Burkholderiaceae</taxon>
        <taxon>Paraburkholderia</taxon>
    </lineage>
</organism>
<dbReference type="Gene3D" id="1.10.4160.10">
    <property type="entry name" value="Hydantoin permease"/>
    <property type="match status" value="1"/>
</dbReference>
<feature type="transmembrane region" description="Helical" evidence="6">
    <location>
        <begin position="471"/>
        <end position="490"/>
    </location>
</feature>
<feature type="transmembrane region" description="Helical" evidence="6">
    <location>
        <begin position="156"/>
        <end position="182"/>
    </location>
</feature>
<evidence type="ECO:0000256" key="2">
    <source>
        <dbReference type="ARBA" id="ARBA00008974"/>
    </source>
</evidence>
<feature type="transmembrane region" description="Helical" evidence="6">
    <location>
        <begin position="385"/>
        <end position="410"/>
    </location>
</feature>
<dbReference type="RefSeq" id="WP_183728359.1">
    <property type="nucleotide sequence ID" value="NZ_JACHBW010000015.1"/>
</dbReference>
<feature type="transmembrane region" description="Helical" evidence="6">
    <location>
        <begin position="194"/>
        <end position="215"/>
    </location>
</feature>
<evidence type="ECO:0000256" key="4">
    <source>
        <dbReference type="ARBA" id="ARBA00022989"/>
    </source>
</evidence>
<evidence type="ECO:0000313" key="8">
    <source>
        <dbReference type="Proteomes" id="UP000571554"/>
    </source>
</evidence>
<feature type="transmembrane region" description="Helical" evidence="6">
    <location>
        <begin position="431"/>
        <end position="451"/>
    </location>
</feature>
<feature type="transmembrane region" description="Helical" evidence="6">
    <location>
        <begin position="70"/>
        <end position="90"/>
    </location>
</feature>
<evidence type="ECO:0000256" key="5">
    <source>
        <dbReference type="ARBA" id="ARBA00023136"/>
    </source>
</evidence>
<dbReference type="InterPro" id="IPR001248">
    <property type="entry name" value="Pur-cyt_permease"/>
</dbReference>
<evidence type="ECO:0000313" key="7">
    <source>
        <dbReference type="EMBL" id="MBB6105044.1"/>
    </source>
</evidence>
<comment type="caution">
    <text evidence="7">The sequence shown here is derived from an EMBL/GenBank/DDBJ whole genome shotgun (WGS) entry which is preliminary data.</text>
</comment>
<accession>A0A7W9WUU9</accession>
<feature type="transmembrane region" description="Helical" evidence="6">
    <location>
        <begin position="319"/>
        <end position="339"/>
    </location>
</feature>
<proteinExistence type="inferred from homology"/>
<evidence type="ECO:0000256" key="3">
    <source>
        <dbReference type="ARBA" id="ARBA00022692"/>
    </source>
</evidence>
<dbReference type="Pfam" id="PF02133">
    <property type="entry name" value="Transp_cyt_pur"/>
    <property type="match status" value="1"/>
</dbReference>
<keyword evidence="3 6" id="KW-0812">Transmembrane</keyword>
<protein>
    <submittedName>
        <fullName evidence="7">NCS1 family nucleobase:cation symporter-1</fullName>
    </submittedName>
</protein>
<sequence>MSQPAASGDVGEASARRSASELYNDDLAPTGVAQRTWRWYHFAALWVGMVMNIASYMLAAGLTEQGMSPWQAVITVLLGNVIVLVPMLAIGHAGAKYGIPYAVLVRSSFGTQGAKLPAMLRAIVACGWYGIQSWLGGSAIYTLANILFHNALVGDALPFLGISIGQGACFLLFWVLQLYFILHGTDSIRWLESWSAPIKVVMCVALVWWACSKAGGVGSMLSQPSQFAAGGKKAGLFWVTFWPSLTAMVGFWATLALNIPDFTRFAKTQKDQLVGQAIGLPIPMALLSVVSVVVTSATVVIYGKAIWDPIDLTSRMEGIGVGIALVILTLDTMCCNLAANLVGPAYDFSSLWPKGISYKAGGLITAGIAIVMMPWKILATTQGYIFTWLVGYSALLGPVAGILMVDYFLIRRTRLDTEQLFEESGEYAYSNGWNPAAVIALLAGVLPNLPGFLNEAFPNAFPSVPDAFKGLYTYAWFVGLAIAAIVYGVLMKLGKSRRPSVANA</sequence>
<keyword evidence="8" id="KW-1185">Reference proteome</keyword>
<feature type="transmembrane region" description="Helical" evidence="6">
    <location>
        <begin position="122"/>
        <end position="144"/>
    </location>
</feature>
<dbReference type="InterPro" id="IPR045225">
    <property type="entry name" value="Uracil/uridine/allantoin_perm"/>
</dbReference>
<dbReference type="NCBIfam" id="TIGR00800">
    <property type="entry name" value="ncs1"/>
    <property type="match status" value="1"/>
</dbReference>
<feature type="transmembrane region" description="Helical" evidence="6">
    <location>
        <begin position="278"/>
        <end position="307"/>
    </location>
</feature>
<keyword evidence="4 6" id="KW-1133">Transmembrane helix</keyword>
<dbReference type="CDD" id="cd11485">
    <property type="entry name" value="SLC-NCS1sbd_YbbW-like"/>
    <property type="match status" value="1"/>
</dbReference>
<feature type="transmembrane region" description="Helical" evidence="6">
    <location>
        <begin position="235"/>
        <end position="257"/>
    </location>
</feature>
<reference evidence="7 8" key="1">
    <citation type="submission" date="2020-08" db="EMBL/GenBank/DDBJ databases">
        <title>Above-ground endophytic microbial communities from plants in different locations in the United States.</title>
        <authorList>
            <person name="Frank C."/>
        </authorList>
    </citation>
    <scope>NUCLEOTIDE SEQUENCE [LARGE SCALE GENOMIC DNA]</scope>
    <source>
        <strain evidence="7 8">WP4_2_2</strain>
    </source>
</reference>
<dbReference type="GO" id="GO:0015205">
    <property type="term" value="F:nucleobase transmembrane transporter activity"/>
    <property type="evidence" value="ECO:0007669"/>
    <property type="project" value="TreeGrafter"/>
</dbReference>
<dbReference type="Proteomes" id="UP000571554">
    <property type="component" value="Unassembled WGS sequence"/>
</dbReference>
<feature type="transmembrane region" description="Helical" evidence="6">
    <location>
        <begin position="39"/>
        <end position="58"/>
    </location>
</feature>
<name>A0A7W9WUU9_9BURK</name>
<feature type="transmembrane region" description="Helical" evidence="6">
    <location>
        <begin position="360"/>
        <end position="379"/>
    </location>
</feature>
<evidence type="ECO:0000256" key="6">
    <source>
        <dbReference type="SAM" id="Phobius"/>
    </source>
</evidence>
<comment type="subcellular location">
    <subcellularLocation>
        <location evidence="1">Membrane</location>
        <topology evidence="1">Multi-pass membrane protein</topology>
    </subcellularLocation>
</comment>